<dbReference type="GO" id="GO:0006397">
    <property type="term" value="P:mRNA processing"/>
    <property type="evidence" value="ECO:0007669"/>
    <property type="project" value="UniProtKB-KW"/>
</dbReference>
<evidence type="ECO:0000313" key="11">
    <source>
        <dbReference type="Proteomes" id="UP000504636"/>
    </source>
</evidence>
<dbReference type="GO" id="GO:0071013">
    <property type="term" value="C:catalytic step 2 spliceosome"/>
    <property type="evidence" value="ECO:0007669"/>
    <property type="project" value="TreeGrafter"/>
</dbReference>
<evidence type="ECO:0000256" key="5">
    <source>
        <dbReference type="ARBA" id="ARBA00023163"/>
    </source>
</evidence>
<evidence type="ECO:0000256" key="6">
    <source>
        <dbReference type="ARBA" id="ARBA00023187"/>
    </source>
</evidence>
<feature type="compositionally biased region" description="Basic and acidic residues" evidence="8">
    <location>
        <begin position="257"/>
        <end position="276"/>
    </location>
</feature>
<keyword evidence="11" id="KW-1185">Reference proteome</keyword>
<name>A0A6A6YBJ6_9PEZI</name>
<protein>
    <submittedName>
        <fullName evidence="10 12">Pinin/SDK/memA domain-containing protein</fullName>
    </submittedName>
</protein>
<reference evidence="12" key="2">
    <citation type="submission" date="2020-04" db="EMBL/GenBank/DDBJ databases">
        <authorList>
            <consortium name="NCBI Genome Project"/>
        </authorList>
    </citation>
    <scope>NUCLEOTIDE SEQUENCE</scope>
    <source>
        <strain evidence="12">CBS 304.34</strain>
    </source>
</reference>
<dbReference type="InterPro" id="IPR006786">
    <property type="entry name" value="Pinin_SDK_MemA"/>
</dbReference>
<feature type="domain" description="Pinin/SDK/MemA protein" evidence="9">
    <location>
        <begin position="80"/>
        <end position="193"/>
    </location>
</feature>
<evidence type="ECO:0000259" key="9">
    <source>
        <dbReference type="Pfam" id="PF04696"/>
    </source>
</evidence>
<comment type="subcellular location">
    <subcellularLocation>
        <location evidence="1">Nucleus</location>
    </subcellularLocation>
</comment>
<gene>
    <name evidence="10 12" type="ORF">BDZ99DRAFT_91584</name>
</gene>
<dbReference type="PANTHER" id="PTHR12707">
    <property type="entry name" value="PINN"/>
    <property type="match status" value="1"/>
</dbReference>
<evidence type="ECO:0000256" key="8">
    <source>
        <dbReference type="SAM" id="MobiDB-lite"/>
    </source>
</evidence>
<proteinExistence type="inferred from homology"/>
<evidence type="ECO:0000256" key="1">
    <source>
        <dbReference type="ARBA" id="ARBA00004123"/>
    </source>
</evidence>
<dbReference type="InterPro" id="IPR039853">
    <property type="entry name" value="Pinin"/>
</dbReference>
<evidence type="ECO:0000256" key="7">
    <source>
        <dbReference type="ARBA" id="ARBA00023242"/>
    </source>
</evidence>
<dbReference type="PANTHER" id="PTHR12707:SF0">
    <property type="entry name" value="PININ"/>
    <property type="match status" value="1"/>
</dbReference>
<sequence>MADDIPSIASAVVLPEPADLPPTPASPPNGLKRRQSSFSEQDGKRRRLSTEDDPPARRESIPDRAAETRRSGQGNVAAVERKRGQRLLGAMLGALSQNSSSTSQRRRADIEKKQAAKLKLQEQEFDQRKQERLDRLVAMRKKEQKRFDEESMRIRHSNLLNMAQFLYTRTEPRLYYKPWEITPAEEDQINTQVDEAQAIVDQELDDFRRRREEKEGVGPFDRVDAETVRPVGSVPSGDVQENLSTSGTTDHSAAIRVIDDSEHDNGEKAKEEEAVTRDGAANDQETNSKPGTAKDTSKETIDDAGDVVLEATEDTVIY</sequence>
<evidence type="ECO:0000313" key="12">
    <source>
        <dbReference type="RefSeq" id="XP_033573146.1"/>
    </source>
</evidence>
<evidence type="ECO:0000256" key="3">
    <source>
        <dbReference type="ARBA" id="ARBA00022664"/>
    </source>
</evidence>
<feature type="compositionally biased region" description="Pro residues" evidence="8">
    <location>
        <begin position="18"/>
        <end position="27"/>
    </location>
</feature>
<evidence type="ECO:0000313" key="10">
    <source>
        <dbReference type="EMBL" id="KAF2806182.1"/>
    </source>
</evidence>
<dbReference type="OrthoDB" id="330772at2759"/>
<keyword evidence="5" id="KW-0804">Transcription</keyword>
<comment type="similarity">
    <text evidence="2">Belongs to the pinin family.</text>
</comment>
<feature type="compositionally biased region" description="Basic and acidic residues" evidence="8">
    <location>
        <begin position="211"/>
        <end position="227"/>
    </location>
</feature>
<dbReference type="RefSeq" id="XP_033573146.1">
    <property type="nucleotide sequence ID" value="XM_033729024.1"/>
</dbReference>
<evidence type="ECO:0000256" key="4">
    <source>
        <dbReference type="ARBA" id="ARBA00023015"/>
    </source>
</evidence>
<dbReference type="GO" id="GO:0008380">
    <property type="term" value="P:RNA splicing"/>
    <property type="evidence" value="ECO:0007669"/>
    <property type="project" value="UniProtKB-KW"/>
</dbReference>
<reference evidence="10 12" key="1">
    <citation type="journal article" date="2020" name="Stud. Mycol.">
        <title>101 Dothideomycetes genomes: a test case for predicting lifestyles and emergence of pathogens.</title>
        <authorList>
            <person name="Haridas S."/>
            <person name="Albert R."/>
            <person name="Binder M."/>
            <person name="Bloem J."/>
            <person name="Labutti K."/>
            <person name="Salamov A."/>
            <person name="Andreopoulos B."/>
            <person name="Baker S."/>
            <person name="Barry K."/>
            <person name="Bills G."/>
            <person name="Bluhm B."/>
            <person name="Cannon C."/>
            <person name="Castanera R."/>
            <person name="Culley D."/>
            <person name="Daum C."/>
            <person name="Ezra D."/>
            <person name="Gonzalez J."/>
            <person name="Henrissat B."/>
            <person name="Kuo A."/>
            <person name="Liang C."/>
            <person name="Lipzen A."/>
            <person name="Lutzoni F."/>
            <person name="Magnuson J."/>
            <person name="Mondo S."/>
            <person name="Nolan M."/>
            <person name="Ohm R."/>
            <person name="Pangilinan J."/>
            <person name="Park H.-J."/>
            <person name="Ramirez L."/>
            <person name="Alfaro M."/>
            <person name="Sun H."/>
            <person name="Tritt A."/>
            <person name="Yoshinaga Y."/>
            <person name="Zwiers L.-H."/>
            <person name="Turgeon B."/>
            <person name="Goodwin S."/>
            <person name="Spatafora J."/>
            <person name="Crous P."/>
            <person name="Grigoriev I."/>
        </authorList>
    </citation>
    <scope>NUCLEOTIDE SEQUENCE</scope>
    <source>
        <strain evidence="10 12">CBS 304.34</strain>
    </source>
</reference>
<keyword evidence="4" id="KW-0805">Transcription regulation</keyword>
<feature type="compositionally biased region" description="Polar residues" evidence="8">
    <location>
        <begin position="239"/>
        <end position="251"/>
    </location>
</feature>
<organism evidence="10">
    <name type="scientific">Mytilinidion resinicola</name>
    <dbReference type="NCBI Taxonomy" id="574789"/>
    <lineage>
        <taxon>Eukaryota</taxon>
        <taxon>Fungi</taxon>
        <taxon>Dikarya</taxon>
        <taxon>Ascomycota</taxon>
        <taxon>Pezizomycotina</taxon>
        <taxon>Dothideomycetes</taxon>
        <taxon>Pleosporomycetidae</taxon>
        <taxon>Mytilinidiales</taxon>
        <taxon>Mytilinidiaceae</taxon>
        <taxon>Mytilinidion</taxon>
    </lineage>
</organism>
<dbReference type="EMBL" id="MU003707">
    <property type="protein sequence ID" value="KAF2806182.1"/>
    <property type="molecule type" value="Genomic_DNA"/>
</dbReference>
<evidence type="ECO:0000256" key="2">
    <source>
        <dbReference type="ARBA" id="ARBA00010386"/>
    </source>
</evidence>
<feature type="compositionally biased region" description="Basic and acidic residues" evidence="8">
    <location>
        <begin position="48"/>
        <end position="70"/>
    </location>
</feature>
<feature type="region of interest" description="Disordered" evidence="8">
    <location>
        <begin position="1"/>
        <end position="111"/>
    </location>
</feature>
<dbReference type="Pfam" id="PF04696">
    <property type="entry name" value="Pinin_SDK_memA"/>
    <property type="match status" value="1"/>
</dbReference>
<accession>A0A6A6YBJ6</accession>
<reference evidence="12" key="3">
    <citation type="submission" date="2025-04" db="UniProtKB">
        <authorList>
            <consortium name="RefSeq"/>
        </authorList>
    </citation>
    <scope>IDENTIFICATION</scope>
    <source>
        <strain evidence="12">CBS 304.34</strain>
    </source>
</reference>
<keyword evidence="3" id="KW-0507">mRNA processing</keyword>
<dbReference type="GeneID" id="54469917"/>
<keyword evidence="6" id="KW-0508">mRNA splicing</keyword>
<dbReference type="Proteomes" id="UP000504636">
    <property type="component" value="Unplaced"/>
</dbReference>
<feature type="region of interest" description="Disordered" evidence="8">
    <location>
        <begin position="211"/>
        <end position="318"/>
    </location>
</feature>
<dbReference type="AlphaFoldDB" id="A0A6A6YBJ6"/>
<keyword evidence="7" id="KW-0539">Nucleus</keyword>